<gene>
    <name evidence="6" type="ORF">IAA45_08690</name>
</gene>
<dbReference type="EMBL" id="DXEX01000189">
    <property type="protein sequence ID" value="HIX59776.1"/>
    <property type="molecule type" value="Genomic_DNA"/>
</dbReference>
<feature type="region of interest" description="Disordered" evidence="4">
    <location>
        <begin position="344"/>
        <end position="384"/>
    </location>
</feature>
<feature type="signal peptide" evidence="5">
    <location>
        <begin position="1"/>
        <end position="28"/>
    </location>
</feature>
<dbReference type="Proteomes" id="UP000886817">
    <property type="component" value="Unassembled WGS sequence"/>
</dbReference>
<evidence type="ECO:0000313" key="6">
    <source>
        <dbReference type="EMBL" id="HIX59776.1"/>
    </source>
</evidence>
<comment type="caution">
    <text evidence="6">The sequence shown here is derived from an EMBL/GenBank/DDBJ whole genome shotgun (WGS) entry which is preliminary data.</text>
</comment>
<dbReference type="Gene3D" id="1.25.40.10">
    <property type="entry name" value="Tetratricopeptide repeat domain"/>
    <property type="match status" value="4"/>
</dbReference>
<reference evidence="6" key="1">
    <citation type="journal article" date="2021" name="PeerJ">
        <title>Extensive microbial diversity within the chicken gut microbiome revealed by metagenomics and culture.</title>
        <authorList>
            <person name="Gilroy R."/>
            <person name="Ravi A."/>
            <person name="Getino M."/>
            <person name="Pursley I."/>
            <person name="Horton D.L."/>
            <person name="Alikhan N.F."/>
            <person name="Baker D."/>
            <person name="Gharbi K."/>
            <person name="Hall N."/>
            <person name="Watson M."/>
            <person name="Adriaenssens E.M."/>
            <person name="Foster-Nyarko E."/>
            <person name="Jarju S."/>
            <person name="Secka A."/>
            <person name="Antonio M."/>
            <person name="Oren A."/>
            <person name="Chaudhuri R.R."/>
            <person name="La Ragione R."/>
            <person name="Hildebrand F."/>
            <person name="Pallen M.J."/>
        </authorList>
    </citation>
    <scope>NUCLEOTIDE SEQUENCE</scope>
    <source>
        <strain evidence="6">ChiSjej1B19-8411</strain>
    </source>
</reference>
<evidence type="ECO:0000313" key="7">
    <source>
        <dbReference type="Proteomes" id="UP000886817"/>
    </source>
</evidence>
<name>A0A9D1WIH7_9FIRM</name>
<evidence type="ECO:0000256" key="5">
    <source>
        <dbReference type="SAM" id="SignalP"/>
    </source>
</evidence>
<dbReference type="SUPFAM" id="SSF48452">
    <property type="entry name" value="TPR-like"/>
    <property type="match status" value="2"/>
</dbReference>
<keyword evidence="2 3" id="KW-0802">TPR repeat</keyword>
<feature type="repeat" description="TPR" evidence="3">
    <location>
        <begin position="300"/>
        <end position="333"/>
    </location>
</feature>
<evidence type="ECO:0000256" key="3">
    <source>
        <dbReference type="PROSITE-ProRule" id="PRU00339"/>
    </source>
</evidence>
<dbReference type="PROSITE" id="PS51257">
    <property type="entry name" value="PROKAR_LIPOPROTEIN"/>
    <property type="match status" value="1"/>
</dbReference>
<feature type="repeat" description="TPR" evidence="3">
    <location>
        <begin position="131"/>
        <end position="164"/>
    </location>
</feature>
<proteinExistence type="predicted"/>
<keyword evidence="1" id="KW-0677">Repeat</keyword>
<evidence type="ECO:0000256" key="1">
    <source>
        <dbReference type="ARBA" id="ARBA00022737"/>
    </source>
</evidence>
<feature type="chain" id="PRO_5038993931" evidence="5">
    <location>
        <begin position="29"/>
        <end position="384"/>
    </location>
</feature>
<protein>
    <submittedName>
        <fullName evidence="6">Tetratricopeptide repeat protein</fullName>
    </submittedName>
</protein>
<accession>A0A9D1WIH7</accession>
<dbReference type="InterPro" id="IPR011990">
    <property type="entry name" value="TPR-like_helical_dom_sf"/>
</dbReference>
<dbReference type="InterPro" id="IPR050498">
    <property type="entry name" value="Ycf3"/>
</dbReference>
<dbReference type="Pfam" id="PF13181">
    <property type="entry name" value="TPR_8"/>
    <property type="match status" value="1"/>
</dbReference>
<reference evidence="6" key="2">
    <citation type="submission" date="2021-04" db="EMBL/GenBank/DDBJ databases">
        <authorList>
            <person name="Gilroy R."/>
        </authorList>
    </citation>
    <scope>NUCLEOTIDE SEQUENCE</scope>
    <source>
        <strain evidence="6">ChiSjej1B19-8411</strain>
    </source>
</reference>
<evidence type="ECO:0000256" key="4">
    <source>
        <dbReference type="SAM" id="MobiDB-lite"/>
    </source>
</evidence>
<organism evidence="6 7">
    <name type="scientific">Candidatus Blautia gallistercoris</name>
    <dbReference type="NCBI Taxonomy" id="2838490"/>
    <lineage>
        <taxon>Bacteria</taxon>
        <taxon>Bacillati</taxon>
        <taxon>Bacillota</taxon>
        <taxon>Clostridia</taxon>
        <taxon>Lachnospirales</taxon>
        <taxon>Lachnospiraceae</taxon>
        <taxon>Blautia</taxon>
    </lineage>
</organism>
<dbReference type="InterPro" id="IPR019734">
    <property type="entry name" value="TPR_rpt"/>
</dbReference>
<feature type="repeat" description="TPR" evidence="3">
    <location>
        <begin position="198"/>
        <end position="231"/>
    </location>
</feature>
<sequence>MKLKKTVTGLLAGMVLLLAAGCTSESQAVYEQASTDLENGLYEEAASGYQQVIDQGEYLAEAYRGLGIAYYKMGEYLDASNAFASALDQEGISSGLQRDVLLYQAASCYREGMYEVAAQSCQQAIDLESDVDSLFLMGKIQLEQDNYEEAADCFDQAYEADSSYEMAIQIYQAYADRSMEADGTEYLSRALEKNAGSAEDYYERGMVYYVMKDYESAAESLTEAIDKNSREAKLLLGDVYLAQNDVDNARTMYQEYIDGEEGTAKGYNGLALCDIEEGDYVSALDNIQKGLRAAEDDEMQGLLFNEAIIYEKQMNFQEALSKFETYLDLYPDDEDAQREYTFLQFRTGTGTSQTSQDENGTEQSETSDGINSSGTENGSENENG</sequence>
<dbReference type="PROSITE" id="PS50005">
    <property type="entry name" value="TPR"/>
    <property type="match status" value="4"/>
</dbReference>
<dbReference type="PANTHER" id="PTHR44858">
    <property type="entry name" value="TETRATRICOPEPTIDE REPEAT PROTEIN 6"/>
    <property type="match status" value="1"/>
</dbReference>
<feature type="repeat" description="TPR" evidence="3">
    <location>
        <begin position="60"/>
        <end position="93"/>
    </location>
</feature>
<evidence type="ECO:0000256" key="2">
    <source>
        <dbReference type="ARBA" id="ARBA00022803"/>
    </source>
</evidence>
<dbReference type="AlphaFoldDB" id="A0A9D1WIH7"/>
<keyword evidence="5" id="KW-0732">Signal</keyword>
<dbReference type="Pfam" id="PF13432">
    <property type="entry name" value="TPR_16"/>
    <property type="match status" value="2"/>
</dbReference>
<dbReference type="PANTHER" id="PTHR44858:SF1">
    <property type="entry name" value="UDP-N-ACETYLGLUCOSAMINE--PEPTIDE N-ACETYLGLUCOSAMINYLTRANSFERASE SPINDLY-RELATED"/>
    <property type="match status" value="1"/>
</dbReference>
<dbReference type="SMART" id="SM00028">
    <property type="entry name" value="TPR"/>
    <property type="match status" value="6"/>
</dbReference>